<dbReference type="EMBL" id="LR796861">
    <property type="protein sequence ID" value="CAB4171068.1"/>
    <property type="molecule type" value="Genomic_DNA"/>
</dbReference>
<dbReference type="InterPro" id="IPR040741">
    <property type="entry name" value="ADDT"/>
</dbReference>
<evidence type="ECO:0000313" key="6">
    <source>
        <dbReference type="EMBL" id="CAB5238298.1"/>
    </source>
</evidence>
<gene>
    <name evidence="3" type="ORF">UFOVP1066_60</name>
    <name evidence="4" type="ORF">UFOVP1315_55</name>
    <name evidence="5" type="ORF">UFOVP1421_16</name>
    <name evidence="6" type="ORF">UFOVP1525_26</name>
    <name evidence="2" type="ORF">UFOVP909_211</name>
</gene>
<dbReference type="EMBL" id="LR797019">
    <property type="protein sequence ID" value="CAB4181783.1"/>
    <property type="molecule type" value="Genomic_DNA"/>
</dbReference>
<evidence type="ECO:0000313" key="2">
    <source>
        <dbReference type="EMBL" id="CAB4171068.1"/>
    </source>
</evidence>
<dbReference type="EMBL" id="LR797272">
    <property type="protein sequence ID" value="CAB4198199.1"/>
    <property type="molecule type" value="Genomic_DNA"/>
</dbReference>
<accession>A0A6J5SC17</accession>
<sequence length="357" mass="42958">MVERRINGTTITGRVFSIMDYRLEQNRREAFIRWYAWSLKYDDCDPAVWATNYLNKRYEHNDEQKLWLCWLYGNTYYLPTAWILMNEFPDFELATVDRITQWNTANYKRLRYQTDTKWNKGHLPAMFASYQQFIGNKTQREKLEEYYGQSEEENFNNLWTGIKSGLHKFGRYSTWFYLQHLKHTAGVHITPTSLMLDDYDGSRSHRNGLLLAIGRDNDMDRKLTGVDYSNLEAQAREILSETKERFPELDSQIDYFTMETCLCSFKKIFRKSHGRYLGYYLDRQAEEIMQCEKDGWYGIDWNVLWQSREETIDLRLDHRHGIDKEKFTSFLNTGKMQNMDWMFEDEEPILNGLEMFT</sequence>
<dbReference type="Pfam" id="PF18724">
    <property type="entry name" value="ADDT"/>
    <property type="match status" value="1"/>
</dbReference>
<evidence type="ECO:0000313" key="4">
    <source>
        <dbReference type="EMBL" id="CAB4198199.1"/>
    </source>
</evidence>
<protein>
    <recommendedName>
        <fullName evidence="1">Amino acid:DNA transferase domain-containing protein</fullName>
    </recommendedName>
</protein>
<organism evidence="5">
    <name type="scientific">uncultured Caudovirales phage</name>
    <dbReference type="NCBI Taxonomy" id="2100421"/>
    <lineage>
        <taxon>Viruses</taxon>
        <taxon>Duplodnaviria</taxon>
        <taxon>Heunggongvirae</taxon>
        <taxon>Uroviricota</taxon>
        <taxon>Caudoviricetes</taxon>
        <taxon>Peduoviridae</taxon>
        <taxon>Maltschvirus</taxon>
        <taxon>Maltschvirus maltsch</taxon>
    </lineage>
</organism>
<dbReference type="EMBL" id="LR797375">
    <property type="protein sequence ID" value="CAB4211335.1"/>
    <property type="molecule type" value="Genomic_DNA"/>
</dbReference>
<name>A0A6J5SC17_9CAUD</name>
<feature type="domain" description="Amino acid:DNA transferase" evidence="1">
    <location>
        <begin position="58"/>
        <end position="271"/>
    </location>
</feature>
<proteinExistence type="predicted"/>
<dbReference type="EMBL" id="LR798454">
    <property type="protein sequence ID" value="CAB5238298.1"/>
    <property type="molecule type" value="Genomic_DNA"/>
</dbReference>
<evidence type="ECO:0000313" key="3">
    <source>
        <dbReference type="EMBL" id="CAB4181783.1"/>
    </source>
</evidence>
<evidence type="ECO:0000313" key="5">
    <source>
        <dbReference type="EMBL" id="CAB4211335.1"/>
    </source>
</evidence>
<reference evidence="5" key="1">
    <citation type="submission" date="2020-05" db="EMBL/GenBank/DDBJ databases">
        <authorList>
            <person name="Chiriac C."/>
            <person name="Salcher M."/>
            <person name="Ghai R."/>
            <person name="Kavagutti S V."/>
        </authorList>
    </citation>
    <scope>NUCLEOTIDE SEQUENCE</scope>
</reference>
<evidence type="ECO:0000259" key="1">
    <source>
        <dbReference type="Pfam" id="PF18724"/>
    </source>
</evidence>